<evidence type="ECO:0000313" key="2">
    <source>
        <dbReference type="EMBL" id="TDA40301.1"/>
    </source>
</evidence>
<dbReference type="AlphaFoldDB" id="A0A520KGF5"/>
<dbReference type="EMBL" id="RXIH01000012">
    <property type="protein sequence ID" value="RZN57094.1"/>
    <property type="molecule type" value="Genomic_DNA"/>
</dbReference>
<gene>
    <name evidence="2" type="ORF">DSO09_00905</name>
    <name evidence="1" type="ORF">EF809_01490</name>
</gene>
<reference evidence="2 4" key="1">
    <citation type="journal article" date="2019" name="Nat. Microbiol.">
        <title>Expanding anaerobic alkane metabolism in the domain of Archaea.</title>
        <authorList>
            <person name="Wang Y."/>
            <person name="Wegener G."/>
            <person name="Hou J."/>
            <person name="Wang F."/>
            <person name="Xiao X."/>
        </authorList>
    </citation>
    <scope>NUCLEOTIDE SEQUENCE [LARGE SCALE GENOMIC DNA]</scope>
    <source>
        <strain evidence="2">WYZ-LMO11</strain>
    </source>
</reference>
<protein>
    <submittedName>
        <fullName evidence="1">Uncharacterized protein</fullName>
    </submittedName>
</protein>
<name>A0A520KGF5_9CREN</name>
<sequence length="78" mass="9031">MSTKSISWSLSQLRSRVVYILQEALNRTYLDIGMKKVYLRNNEIVIEGEYSSIIDEGKYKIVLKNEDLSLISCEILSE</sequence>
<dbReference type="Proteomes" id="UP000317265">
    <property type="component" value="Unassembled WGS sequence"/>
</dbReference>
<evidence type="ECO:0000313" key="3">
    <source>
        <dbReference type="Proteomes" id="UP000316080"/>
    </source>
</evidence>
<comment type="caution">
    <text evidence="1">The sequence shown here is derived from an EMBL/GenBank/DDBJ whole genome shotgun (WGS) entry which is preliminary data.</text>
</comment>
<dbReference type="EMBL" id="QNVI01000011">
    <property type="protein sequence ID" value="TDA40301.1"/>
    <property type="molecule type" value="Genomic_DNA"/>
</dbReference>
<evidence type="ECO:0000313" key="4">
    <source>
        <dbReference type="Proteomes" id="UP000317265"/>
    </source>
</evidence>
<proteinExistence type="predicted"/>
<reference evidence="1 3" key="2">
    <citation type="journal article" date="2019" name="Nat. Microbiol.">
        <title>Wide diversity of methane and short-chain alkane metabolisms in uncultured archaea.</title>
        <authorList>
            <person name="Borrel G."/>
            <person name="Adam P.S."/>
            <person name="McKay L.J."/>
            <person name="Chen L.X."/>
            <person name="Sierra-Garcia I.N."/>
            <person name="Sieber C.M."/>
            <person name="Letourneur Q."/>
            <person name="Ghozlane A."/>
            <person name="Andersen G.L."/>
            <person name="Li W.J."/>
            <person name="Hallam S.J."/>
            <person name="Muyzer G."/>
            <person name="de Oliveira V.M."/>
            <person name="Inskeep W.P."/>
            <person name="Banfield J.F."/>
            <person name="Gribaldo S."/>
        </authorList>
    </citation>
    <scope>NUCLEOTIDE SEQUENCE [LARGE SCALE GENOMIC DNA]</scope>
    <source>
        <strain evidence="1">Verst-YHS</strain>
    </source>
</reference>
<dbReference type="Proteomes" id="UP000316080">
    <property type="component" value="Unassembled WGS sequence"/>
</dbReference>
<organism evidence="1 3">
    <name type="scientific">Thermoproteota archaeon</name>
    <dbReference type="NCBI Taxonomy" id="2056631"/>
    <lineage>
        <taxon>Archaea</taxon>
        <taxon>Thermoproteota</taxon>
    </lineage>
</organism>
<accession>A0A520KGF5</accession>
<evidence type="ECO:0000313" key="1">
    <source>
        <dbReference type="EMBL" id="RZN57094.1"/>
    </source>
</evidence>